<dbReference type="InterPro" id="IPR012659">
    <property type="entry name" value="CHP02444"/>
</dbReference>
<dbReference type="EMBL" id="CP020100">
    <property type="protein sequence ID" value="AQZ94411.1"/>
    <property type="molecule type" value="Genomic_DNA"/>
</dbReference>
<dbReference type="RefSeq" id="WP_080049264.1">
    <property type="nucleotide sequence ID" value="NZ_CP020100.1"/>
</dbReference>
<name>A0A1V0B3E7_9GAMM</name>
<dbReference type="Proteomes" id="UP000243488">
    <property type="component" value="Chromosome"/>
</dbReference>
<protein>
    <submittedName>
        <fullName evidence="1">TIGR02444 family protein</fullName>
    </submittedName>
</protein>
<evidence type="ECO:0000313" key="2">
    <source>
        <dbReference type="Proteomes" id="UP000243488"/>
    </source>
</evidence>
<dbReference type="STRING" id="1931241.BVH74_06420"/>
<dbReference type="NCBIfam" id="TIGR02444">
    <property type="entry name" value="TIGR02444 family protein"/>
    <property type="match status" value="1"/>
</dbReference>
<evidence type="ECO:0000313" key="1">
    <source>
        <dbReference type="EMBL" id="AQZ94411.1"/>
    </source>
</evidence>
<organism evidence="1 2">
    <name type="scientific">Halopseudomonas phragmitis</name>
    <dbReference type="NCBI Taxonomy" id="1931241"/>
    <lineage>
        <taxon>Bacteria</taxon>
        <taxon>Pseudomonadati</taxon>
        <taxon>Pseudomonadota</taxon>
        <taxon>Gammaproteobacteria</taxon>
        <taxon>Pseudomonadales</taxon>
        <taxon>Pseudomonadaceae</taxon>
        <taxon>Halopseudomonas</taxon>
    </lineage>
</organism>
<gene>
    <name evidence="1" type="ORF">BVH74_06420</name>
</gene>
<dbReference type="KEGG" id="ppha:BVH74_06420"/>
<reference evidence="1 2" key="1">
    <citation type="submission" date="2017-03" db="EMBL/GenBank/DDBJ databases">
        <title>Complete genome sequence of the novel DNRA strain Pseudomonas sp. S-6-2 isolated from Chinese polluted river sediment. Journal of Biotechnology.</title>
        <authorList>
            <person name="Li J."/>
            <person name="Xiang F."/>
            <person name="Wang L."/>
            <person name="Xi L."/>
            <person name="Liu J."/>
        </authorList>
    </citation>
    <scope>NUCLEOTIDE SEQUENCE [LARGE SCALE GENOMIC DNA]</scope>
    <source>
        <strain evidence="1 2">S-6-2</strain>
    </source>
</reference>
<sequence>MMDDLQGYAVRLYQHEGVEPLLLALQDEVGLDVLLLLSACWLGARGVAPAAVDWVALAGRCQPWRQELIEPLRQLRRLLKGESGTELLRAQVKACELEAEWLQLRRLASSLESLPGADSPCWLAQLHACCQAQGSQPDRAQLWRLAELCRELSD</sequence>
<keyword evidence="2" id="KW-1185">Reference proteome</keyword>
<dbReference type="Pfam" id="PF09523">
    <property type="entry name" value="DUF2390"/>
    <property type="match status" value="1"/>
</dbReference>
<dbReference type="AlphaFoldDB" id="A0A1V0B3E7"/>
<accession>A0A1V0B3E7</accession>
<proteinExistence type="predicted"/>